<evidence type="ECO:0000313" key="2">
    <source>
        <dbReference type="EMBL" id="GIG78959.1"/>
    </source>
</evidence>
<evidence type="ECO:0000313" key="3">
    <source>
        <dbReference type="Proteomes" id="UP000630097"/>
    </source>
</evidence>
<dbReference type="EMBL" id="BONV01000006">
    <property type="protein sequence ID" value="GIG78959.1"/>
    <property type="molecule type" value="Genomic_DNA"/>
</dbReference>
<dbReference type="AlphaFoldDB" id="A0A8J3LW81"/>
<dbReference type="GO" id="GO:0000166">
    <property type="term" value="F:nucleotide binding"/>
    <property type="evidence" value="ECO:0007669"/>
    <property type="project" value="InterPro"/>
</dbReference>
<comment type="caution">
    <text evidence="2">The sequence shown here is derived from an EMBL/GenBank/DDBJ whole genome shotgun (WGS) entry which is preliminary data.</text>
</comment>
<dbReference type="SUPFAM" id="SSF51735">
    <property type="entry name" value="NAD(P)-binding Rossmann-fold domains"/>
    <property type="match status" value="1"/>
</dbReference>
<dbReference type="Pfam" id="PF01408">
    <property type="entry name" value="GFO_IDH_MocA"/>
    <property type="match status" value="1"/>
</dbReference>
<dbReference type="Gene3D" id="3.40.50.720">
    <property type="entry name" value="NAD(P)-binding Rossmann-like Domain"/>
    <property type="match status" value="1"/>
</dbReference>
<dbReference type="Proteomes" id="UP000630097">
    <property type="component" value="Unassembled WGS sequence"/>
</dbReference>
<dbReference type="Gene3D" id="3.30.360.10">
    <property type="entry name" value="Dihydrodipicolinate Reductase, domain 2"/>
    <property type="match status" value="1"/>
</dbReference>
<protein>
    <recommendedName>
        <fullName evidence="1">Gfo/Idh/MocA-like oxidoreductase N-terminal domain-containing protein</fullName>
    </recommendedName>
</protein>
<name>A0A8J3LW81_9ACTN</name>
<gene>
    <name evidence="2" type="ORF">Pka01_20860</name>
</gene>
<sequence length="364" mass="38983">MRLKVAVAGLGVIAQTVHLPLLERRGDLFEVVALCDLSASLTARLADRYGAARRYTDVTEMLDAGGFDAVLVLTSGSHGRVVVDALRRGYAVLCEKPLAYTRAEAAEIAAIEDPDRPRLMVGYMKQYDPAVQRVAGRQVDLRAVQVTVLHPSDQAQLAFARLPEPPGDVPAEVIDRLRAQDDELVRAAIGEATPEARGLYMTILNSICHDLSLLRLLAGGPAGVDHVATWPGAGGRSVEMSGELRAGGRYAVHWHYLGDYPAYRETVALHHATGSFEVVFPTPYLLGAATRLTDVSADGQLEFGDVTPSFERELVAFHEMVTAGVPPLTGVPGALEDIVTAQQAVTRLLANEGLTPTGESATSM</sequence>
<dbReference type="PANTHER" id="PTHR43708">
    <property type="entry name" value="CONSERVED EXPRESSED OXIDOREDUCTASE (EUROFUNG)"/>
    <property type="match status" value="1"/>
</dbReference>
<evidence type="ECO:0000259" key="1">
    <source>
        <dbReference type="Pfam" id="PF01408"/>
    </source>
</evidence>
<organism evidence="2 3">
    <name type="scientific">Planotetraspora kaengkrachanensis</name>
    <dbReference type="NCBI Taxonomy" id="575193"/>
    <lineage>
        <taxon>Bacteria</taxon>
        <taxon>Bacillati</taxon>
        <taxon>Actinomycetota</taxon>
        <taxon>Actinomycetes</taxon>
        <taxon>Streptosporangiales</taxon>
        <taxon>Streptosporangiaceae</taxon>
        <taxon>Planotetraspora</taxon>
    </lineage>
</organism>
<keyword evidence="3" id="KW-1185">Reference proteome</keyword>
<reference evidence="2 3" key="1">
    <citation type="submission" date="2021-01" db="EMBL/GenBank/DDBJ databases">
        <title>Whole genome shotgun sequence of Planotetraspora kaengkrachanensis NBRC 104272.</title>
        <authorList>
            <person name="Komaki H."/>
            <person name="Tamura T."/>
        </authorList>
    </citation>
    <scope>NUCLEOTIDE SEQUENCE [LARGE SCALE GENOMIC DNA]</scope>
    <source>
        <strain evidence="2 3">NBRC 104272</strain>
    </source>
</reference>
<dbReference type="InterPro" id="IPR036291">
    <property type="entry name" value="NAD(P)-bd_dom_sf"/>
</dbReference>
<dbReference type="InterPro" id="IPR051317">
    <property type="entry name" value="Gfo/Idh/MocA_oxidoreduct"/>
</dbReference>
<dbReference type="RefSeq" id="WP_203882433.1">
    <property type="nucleotide sequence ID" value="NZ_BAABHH010000009.1"/>
</dbReference>
<feature type="domain" description="Gfo/Idh/MocA-like oxidoreductase N-terminal" evidence="1">
    <location>
        <begin position="3"/>
        <end position="123"/>
    </location>
</feature>
<proteinExistence type="predicted"/>
<accession>A0A8J3LW81</accession>
<dbReference type="PANTHER" id="PTHR43708:SF4">
    <property type="entry name" value="OXIDOREDUCTASE YCEM-RELATED"/>
    <property type="match status" value="1"/>
</dbReference>
<dbReference type="InterPro" id="IPR000683">
    <property type="entry name" value="Gfo/Idh/MocA-like_OxRdtase_N"/>
</dbReference>